<dbReference type="PANTHER" id="PTHR46663:SF2">
    <property type="entry name" value="GGDEF DOMAIN-CONTAINING PROTEIN"/>
    <property type="match status" value="1"/>
</dbReference>
<evidence type="ECO:0000313" key="4">
    <source>
        <dbReference type="Proteomes" id="UP000435802"/>
    </source>
</evidence>
<protein>
    <submittedName>
        <fullName evidence="3">Diguanylate cyclase</fullName>
    </submittedName>
</protein>
<dbReference type="InterPro" id="IPR000160">
    <property type="entry name" value="GGDEF_dom"/>
</dbReference>
<reference evidence="3 4" key="1">
    <citation type="submission" date="2019-12" db="EMBL/GenBank/DDBJ databases">
        <title>Shinella kummerowiae sp. nov., a symbiotic bacterium isolated from root nodules of the herbal legume Kummerowia stipulacea.</title>
        <authorList>
            <person name="Gao J."/>
        </authorList>
    </citation>
    <scope>NUCLEOTIDE SEQUENCE [LARGE SCALE GENOMIC DNA]</scope>
    <source>
        <strain evidence="3 4">CCBAU 25048</strain>
    </source>
</reference>
<feature type="transmembrane region" description="Helical" evidence="1">
    <location>
        <begin position="20"/>
        <end position="40"/>
    </location>
</feature>
<evidence type="ECO:0000313" key="3">
    <source>
        <dbReference type="EMBL" id="MXN43614.1"/>
    </source>
</evidence>
<dbReference type="Proteomes" id="UP000435802">
    <property type="component" value="Unassembled WGS sequence"/>
</dbReference>
<dbReference type="EMBL" id="WUMK01000001">
    <property type="protein sequence ID" value="MXN43614.1"/>
    <property type="molecule type" value="Genomic_DNA"/>
</dbReference>
<gene>
    <name evidence="3" type="ORF">GR138_00335</name>
</gene>
<dbReference type="PANTHER" id="PTHR46663">
    <property type="entry name" value="DIGUANYLATE CYCLASE DGCT-RELATED"/>
    <property type="match status" value="1"/>
</dbReference>
<keyword evidence="1" id="KW-0812">Transmembrane</keyword>
<feature type="transmembrane region" description="Helical" evidence="1">
    <location>
        <begin position="287"/>
        <end position="310"/>
    </location>
</feature>
<dbReference type="NCBIfam" id="TIGR00254">
    <property type="entry name" value="GGDEF"/>
    <property type="match status" value="1"/>
</dbReference>
<dbReference type="SMART" id="SM00267">
    <property type="entry name" value="GGDEF"/>
    <property type="match status" value="1"/>
</dbReference>
<dbReference type="PROSITE" id="PS50887">
    <property type="entry name" value="GGDEF"/>
    <property type="match status" value="1"/>
</dbReference>
<organism evidence="3 4">
    <name type="scientific">Shinella kummerowiae</name>
    <dbReference type="NCBI Taxonomy" id="417745"/>
    <lineage>
        <taxon>Bacteria</taxon>
        <taxon>Pseudomonadati</taxon>
        <taxon>Pseudomonadota</taxon>
        <taxon>Alphaproteobacteria</taxon>
        <taxon>Hyphomicrobiales</taxon>
        <taxon>Rhizobiaceae</taxon>
        <taxon>Shinella</taxon>
    </lineage>
</organism>
<accession>A0A6N8S3E7</accession>
<evidence type="ECO:0000256" key="1">
    <source>
        <dbReference type="SAM" id="Phobius"/>
    </source>
</evidence>
<dbReference type="InterPro" id="IPR052163">
    <property type="entry name" value="DGC-Regulatory_Protein"/>
</dbReference>
<dbReference type="SUPFAM" id="SSF55073">
    <property type="entry name" value="Nucleotide cyclase"/>
    <property type="match status" value="1"/>
</dbReference>
<dbReference type="InterPro" id="IPR007892">
    <property type="entry name" value="CHASE4"/>
</dbReference>
<dbReference type="Pfam" id="PF00990">
    <property type="entry name" value="GGDEF"/>
    <property type="match status" value="1"/>
</dbReference>
<evidence type="ECO:0000259" key="2">
    <source>
        <dbReference type="PROSITE" id="PS50887"/>
    </source>
</evidence>
<dbReference type="RefSeq" id="WP_160856631.1">
    <property type="nucleotide sequence ID" value="NZ_WUMK01000001.1"/>
</dbReference>
<dbReference type="CDD" id="cd01949">
    <property type="entry name" value="GGDEF"/>
    <property type="match status" value="1"/>
</dbReference>
<feature type="domain" description="GGDEF" evidence="2">
    <location>
        <begin position="356"/>
        <end position="489"/>
    </location>
</feature>
<keyword evidence="1" id="KW-1133">Transmembrane helix</keyword>
<dbReference type="Pfam" id="PF05228">
    <property type="entry name" value="CHASE4"/>
    <property type="match status" value="1"/>
</dbReference>
<dbReference type="AlphaFoldDB" id="A0A6N8S3E7"/>
<dbReference type="OrthoDB" id="9812260at2"/>
<dbReference type="InterPro" id="IPR043128">
    <property type="entry name" value="Rev_trsase/Diguanyl_cyclase"/>
</dbReference>
<comment type="caution">
    <text evidence="3">The sequence shown here is derived from an EMBL/GenBank/DDBJ whole genome shotgun (WGS) entry which is preliminary data.</text>
</comment>
<keyword evidence="1" id="KW-0472">Membrane</keyword>
<sequence>MMTGKAEEGHTTRRRGVGWAIRAAALMIILLFGAANYLVLDYAIERADSFVAETERTLVRNEFSHQIDQVVQYQSQLSFWDKTFDELANGMPDDTFVRDQMRDWMWSDFGFSWMIFTSPDGEKVLGVHRGEKVPERKAREKLHWVSDLTRKAERAYREALSPDRGGWQVAGGKADPDLLTPALPEIHVSGMRLIDRVMSIVVVQAVIPKTLYIPASRLEPTLLITVKPVSQKMLANTERRLGVRDLGFTPIVTQEPGLLMTPVGGDTYNPMVTSWRPNMPGSFVWRWALPQIALFVLVFAGVMLFVTLRFSALVRALQRSETKNAFLARHDPLTGLKNRSGFDEEVSRAIRKGENRPFTILTLDLDRFKAVNDRHGHAAGDAVLQAVARRFSERIGRYGCVARLGGDEFSVLLTGEHSRDHMVELAASLVLDTQIPIAYDGQLLLIGGSAGIAQFPHHGKTVHDVMVMADAALYAAKNGGRNRAIHAGDMGSEEIAEAGEIRAA</sequence>
<proteinExistence type="predicted"/>
<dbReference type="Gene3D" id="3.30.70.270">
    <property type="match status" value="1"/>
</dbReference>
<dbReference type="InterPro" id="IPR029787">
    <property type="entry name" value="Nucleotide_cyclase"/>
</dbReference>
<name>A0A6N8S3E7_9HYPH</name>
<keyword evidence="4" id="KW-1185">Reference proteome</keyword>